<dbReference type="InterPro" id="IPR036397">
    <property type="entry name" value="RNaseH_sf"/>
</dbReference>
<dbReference type="Proteomes" id="UP000294886">
    <property type="component" value="Unassembled WGS sequence"/>
</dbReference>
<dbReference type="PROSITE" id="PS50994">
    <property type="entry name" value="INTEGRASE"/>
    <property type="match status" value="1"/>
</dbReference>
<accession>A0A4V2S816</accession>
<feature type="domain" description="Integrase catalytic" evidence="1">
    <location>
        <begin position="1"/>
        <end position="108"/>
    </location>
</feature>
<dbReference type="InterPro" id="IPR012337">
    <property type="entry name" value="RNaseH-like_sf"/>
</dbReference>
<dbReference type="GO" id="GO:0015074">
    <property type="term" value="P:DNA integration"/>
    <property type="evidence" value="ECO:0007669"/>
    <property type="project" value="InterPro"/>
</dbReference>
<name>A0A4V2S816_9THEO</name>
<dbReference type="Gene3D" id="3.30.420.10">
    <property type="entry name" value="Ribonuclease H-like superfamily/Ribonuclease H"/>
    <property type="match status" value="1"/>
</dbReference>
<proteinExistence type="predicted"/>
<dbReference type="PANTHER" id="PTHR35004">
    <property type="entry name" value="TRANSPOSASE RV3428C-RELATED"/>
    <property type="match status" value="1"/>
</dbReference>
<comment type="caution">
    <text evidence="2">The sequence shown here is derived from an EMBL/GenBank/DDBJ whole genome shotgun (WGS) entry which is preliminary data.</text>
</comment>
<evidence type="ECO:0000313" key="3">
    <source>
        <dbReference type="Proteomes" id="UP000294886"/>
    </source>
</evidence>
<sequence>MRKPEKYASSISFVMVLGYSRAIYVEFTNRCDVRTFIRCLIHGFEYFGGVSDVVLTDRMKTVILGTGENKKPLWNPTFEDLAATLGFTPKVCRARRPQTKVKAEIGNS</sequence>
<dbReference type="Pfam" id="PF00665">
    <property type="entry name" value="rve"/>
    <property type="match status" value="1"/>
</dbReference>
<organism evidence="2 3">
    <name type="scientific">Caldanaerobacter subterraneus</name>
    <dbReference type="NCBI Taxonomy" id="911092"/>
    <lineage>
        <taxon>Bacteria</taxon>
        <taxon>Bacillati</taxon>
        <taxon>Bacillota</taxon>
        <taxon>Clostridia</taxon>
        <taxon>Thermoanaerobacterales</taxon>
        <taxon>Thermoanaerobacteraceae</taxon>
        <taxon>Caldanaerobacter</taxon>
    </lineage>
</organism>
<reference evidence="2 3" key="1">
    <citation type="submission" date="2019-03" db="EMBL/GenBank/DDBJ databases">
        <title>Genomic Encyclopedia of Type Strains, Phase IV (KMG-IV): sequencing the most valuable type-strain genomes for metagenomic binning, comparative biology and taxonomic classification.</title>
        <authorList>
            <person name="Goeker M."/>
        </authorList>
    </citation>
    <scope>NUCLEOTIDE SEQUENCE [LARGE SCALE GENOMIC DNA]</scope>
    <source>
        <strain evidence="2 3">DSM 13054</strain>
    </source>
</reference>
<evidence type="ECO:0000313" key="2">
    <source>
        <dbReference type="EMBL" id="TCO61800.1"/>
    </source>
</evidence>
<gene>
    <name evidence="2" type="ORF">EV203_11866</name>
</gene>
<dbReference type="SUPFAM" id="SSF53098">
    <property type="entry name" value="Ribonuclease H-like"/>
    <property type="match status" value="1"/>
</dbReference>
<dbReference type="InterPro" id="IPR001584">
    <property type="entry name" value="Integrase_cat-core"/>
</dbReference>
<dbReference type="AlphaFoldDB" id="A0A4V2S816"/>
<evidence type="ECO:0000259" key="1">
    <source>
        <dbReference type="PROSITE" id="PS50994"/>
    </source>
</evidence>
<protein>
    <submittedName>
        <fullName evidence="2">Integrase-like protein</fullName>
    </submittedName>
</protein>
<dbReference type="GO" id="GO:0003676">
    <property type="term" value="F:nucleic acid binding"/>
    <property type="evidence" value="ECO:0007669"/>
    <property type="project" value="InterPro"/>
</dbReference>
<dbReference type="PANTHER" id="PTHR35004:SF6">
    <property type="entry name" value="TRANSPOSASE"/>
    <property type="match status" value="1"/>
</dbReference>
<dbReference type="EMBL" id="SLWU01000018">
    <property type="protein sequence ID" value="TCO61800.1"/>
    <property type="molecule type" value="Genomic_DNA"/>
</dbReference>